<protein>
    <submittedName>
        <fullName evidence="2">GNAT family N-acetyltransferase</fullName>
    </submittedName>
</protein>
<dbReference type="EMBL" id="JAGXTP010000001">
    <property type="protein sequence ID" value="MBS3848945.1"/>
    <property type="molecule type" value="Genomic_DNA"/>
</dbReference>
<dbReference type="GO" id="GO:0016747">
    <property type="term" value="F:acyltransferase activity, transferring groups other than amino-acyl groups"/>
    <property type="evidence" value="ECO:0007669"/>
    <property type="project" value="InterPro"/>
</dbReference>
<dbReference type="PANTHER" id="PTHR13170:SF16">
    <property type="entry name" value="PROTEIN O-GLCNACASE"/>
    <property type="match status" value="1"/>
</dbReference>
<dbReference type="InterPro" id="IPR016181">
    <property type="entry name" value="Acyl_CoA_acyltransferase"/>
</dbReference>
<dbReference type="SUPFAM" id="SSF55729">
    <property type="entry name" value="Acyl-CoA N-acyltransferases (Nat)"/>
    <property type="match status" value="1"/>
</dbReference>
<gene>
    <name evidence="2" type="ORF">KD146_09600</name>
</gene>
<proteinExistence type="predicted"/>
<organism evidence="2 3">
    <name type="scientific">Devosia litorisediminis</name>
    <dbReference type="NCBI Taxonomy" id="2829817"/>
    <lineage>
        <taxon>Bacteria</taxon>
        <taxon>Pseudomonadati</taxon>
        <taxon>Pseudomonadota</taxon>
        <taxon>Alphaproteobacteria</taxon>
        <taxon>Hyphomicrobiales</taxon>
        <taxon>Devosiaceae</taxon>
        <taxon>Devosia</taxon>
    </lineage>
</organism>
<evidence type="ECO:0000259" key="1">
    <source>
        <dbReference type="PROSITE" id="PS51186"/>
    </source>
</evidence>
<evidence type="ECO:0000313" key="2">
    <source>
        <dbReference type="EMBL" id="MBS3848945.1"/>
    </source>
</evidence>
<comment type="caution">
    <text evidence="2">The sequence shown here is derived from an EMBL/GenBank/DDBJ whole genome shotgun (WGS) entry which is preliminary data.</text>
</comment>
<dbReference type="PANTHER" id="PTHR13170">
    <property type="entry name" value="O-GLCNACASE"/>
    <property type="match status" value="1"/>
</dbReference>
<dbReference type="InterPro" id="IPR051822">
    <property type="entry name" value="Glycosyl_Hydrolase_84"/>
</dbReference>
<dbReference type="RefSeq" id="WP_212658453.1">
    <property type="nucleotide sequence ID" value="NZ_JAGXTP010000001.1"/>
</dbReference>
<keyword evidence="3" id="KW-1185">Reference proteome</keyword>
<dbReference type="CDD" id="cd04301">
    <property type="entry name" value="NAT_SF"/>
    <property type="match status" value="1"/>
</dbReference>
<reference evidence="2" key="1">
    <citation type="submission" date="2021-04" db="EMBL/GenBank/DDBJ databases">
        <title>Devosia litorisediminis sp. nov., isolated from a sand dune.</title>
        <authorList>
            <person name="Park S."/>
            <person name="Yoon J.-H."/>
        </authorList>
    </citation>
    <scope>NUCLEOTIDE SEQUENCE</scope>
    <source>
        <strain evidence="2">BSSL-BM10</strain>
    </source>
</reference>
<dbReference type="InterPro" id="IPR000182">
    <property type="entry name" value="GNAT_dom"/>
</dbReference>
<dbReference type="Proteomes" id="UP000678281">
    <property type="component" value="Unassembled WGS sequence"/>
</dbReference>
<feature type="domain" description="N-acetyltransferase" evidence="1">
    <location>
        <begin position="64"/>
        <end position="199"/>
    </location>
</feature>
<dbReference type="PROSITE" id="PS51186">
    <property type="entry name" value="GNAT"/>
    <property type="match status" value="1"/>
</dbReference>
<name>A0A942E6J7_9HYPH</name>
<dbReference type="AlphaFoldDB" id="A0A942E6J7"/>
<accession>A0A942E6J7</accession>
<sequence length="200" mass="21166">MVTLRGFRPDDLPALYDICLTTGASGADASALHSDPELVGHIYAAPYGALEPERVLLAEDALGVAGYIVGTLDSDGFAARQERDWWPALRQRYADASTGFTEADRERIAAIKRPGVTPAAIVANYPAHIHMNLRSRLRGQGVGTALLEAWVADARAANVRGIHLGANAANSGGIAFWQRSGFAPLQAVGGTVWMGMALAD</sequence>
<evidence type="ECO:0000313" key="3">
    <source>
        <dbReference type="Proteomes" id="UP000678281"/>
    </source>
</evidence>
<dbReference type="Pfam" id="PF00583">
    <property type="entry name" value="Acetyltransf_1"/>
    <property type="match status" value="1"/>
</dbReference>
<dbReference type="Gene3D" id="3.40.630.30">
    <property type="match status" value="1"/>
</dbReference>